<comment type="caution">
    <text evidence="1">The sequence shown here is derived from an EMBL/GenBank/DDBJ whole genome shotgun (WGS) entry which is preliminary data.</text>
</comment>
<name>A0AA39SH82_ACESA</name>
<evidence type="ECO:0000313" key="1">
    <source>
        <dbReference type="EMBL" id="KAK0591364.1"/>
    </source>
</evidence>
<proteinExistence type="predicted"/>
<dbReference type="Proteomes" id="UP001168877">
    <property type="component" value="Unassembled WGS sequence"/>
</dbReference>
<dbReference type="EMBL" id="JAUESC010000380">
    <property type="protein sequence ID" value="KAK0591364.1"/>
    <property type="molecule type" value="Genomic_DNA"/>
</dbReference>
<sequence length="143" mass="16932">MLFDDDSNNEFQLLATTIIEEEEEEEMDNGVELHDVMVPFQATLLFNVIELWTSLLSTLPQFLNIRSAPSPISTLFLNSQHSICSYKYETFTHLWWLYTEESMRLSLLLKFEDALRSEHVRLKICTTRFCGRFNPYMLQYISF</sequence>
<reference evidence="1" key="1">
    <citation type="journal article" date="2022" name="Plant J.">
        <title>Strategies of tolerance reflected in two North American maple genomes.</title>
        <authorList>
            <person name="McEvoy S.L."/>
            <person name="Sezen U.U."/>
            <person name="Trouern-Trend A."/>
            <person name="McMahon S.M."/>
            <person name="Schaberg P.G."/>
            <person name="Yang J."/>
            <person name="Wegrzyn J.L."/>
            <person name="Swenson N.G."/>
        </authorList>
    </citation>
    <scope>NUCLEOTIDE SEQUENCE</scope>
    <source>
        <strain evidence="1">NS2018</strain>
    </source>
</reference>
<accession>A0AA39SH82</accession>
<evidence type="ECO:0000313" key="2">
    <source>
        <dbReference type="Proteomes" id="UP001168877"/>
    </source>
</evidence>
<reference evidence="1" key="2">
    <citation type="submission" date="2023-06" db="EMBL/GenBank/DDBJ databases">
        <authorList>
            <person name="Swenson N.G."/>
            <person name="Wegrzyn J.L."/>
            <person name="Mcevoy S.L."/>
        </authorList>
    </citation>
    <scope>NUCLEOTIDE SEQUENCE</scope>
    <source>
        <strain evidence="1">NS2018</strain>
        <tissue evidence="1">Leaf</tissue>
    </source>
</reference>
<organism evidence="1 2">
    <name type="scientific">Acer saccharum</name>
    <name type="common">Sugar maple</name>
    <dbReference type="NCBI Taxonomy" id="4024"/>
    <lineage>
        <taxon>Eukaryota</taxon>
        <taxon>Viridiplantae</taxon>
        <taxon>Streptophyta</taxon>
        <taxon>Embryophyta</taxon>
        <taxon>Tracheophyta</taxon>
        <taxon>Spermatophyta</taxon>
        <taxon>Magnoliopsida</taxon>
        <taxon>eudicotyledons</taxon>
        <taxon>Gunneridae</taxon>
        <taxon>Pentapetalae</taxon>
        <taxon>rosids</taxon>
        <taxon>malvids</taxon>
        <taxon>Sapindales</taxon>
        <taxon>Sapindaceae</taxon>
        <taxon>Hippocastanoideae</taxon>
        <taxon>Acereae</taxon>
        <taxon>Acer</taxon>
    </lineage>
</organism>
<keyword evidence="2" id="KW-1185">Reference proteome</keyword>
<protein>
    <submittedName>
        <fullName evidence="1">Uncharacterized protein</fullName>
    </submittedName>
</protein>
<dbReference type="AlphaFoldDB" id="A0AA39SH82"/>
<gene>
    <name evidence="1" type="ORF">LWI29_000593</name>
</gene>